<proteinExistence type="predicted"/>
<dbReference type="PANTHER" id="PTHR19308">
    <property type="entry name" value="PHOSPHATIDYLCHOLINE TRANSFER PROTEIN"/>
    <property type="match status" value="1"/>
</dbReference>
<dbReference type="GO" id="GO:0008289">
    <property type="term" value="F:lipid binding"/>
    <property type="evidence" value="ECO:0007669"/>
    <property type="project" value="InterPro"/>
</dbReference>
<keyword evidence="4" id="KW-1185">Reference proteome</keyword>
<dbReference type="GeneID" id="92378069"/>
<sequence length="294" mass="32833">MWDVVSRVGKAAYRTAALTGLAAGTEQPPYPCALPLKTVSSDSDVDSMREVLNSAFDASKDMLENNGEHQWQLVDYVDPEEGGDLHLFTRPRVGPFNFVKATLSFMGVSPQNVLDTMHSDNADDRKRYSANLSHFEVLAKPMAGCAIELHKYWAPPPVAGREFVFAAEKKYVESENVYYVHGCSIDYTPQMETSKGFVRAACLWAWKLMPVGDNTLATYVSCMNPRGWTPPFIFGWLKSEIGKELVACRRVLYGETVKVERTTLQGMGLSDEVNNLTDEERKRMSEGEPQPEAS</sequence>
<evidence type="ECO:0000259" key="2">
    <source>
        <dbReference type="Pfam" id="PF01852"/>
    </source>
</evidence>
<dbReference type="GO" id="GO:0005737">
    <property type="term" value="C:cytoplasm"/>
    <property type="evidence" value="ECO:0007669"/>
    <property type="project" value="UniProtKB-ARBA"/>
</dbReference>
<evidence type="ECO:0000313" key="4">
    <source>
        <dbReference type="Proteomes" id="UP000195570"/>
    </source>
</evidence>
<dbReference type="EMBL" id="CZPT02001883">
    <property type="protein sequence ID" value="SCU72552.1"/>
    <property type="molecule type" value="Genomic_DNA"/>
</dbReference>
<accession>A0A1G4IJL5</accession>
<dbReference type="Pfam" id="PF01852">
    <property type="entry name" value="START"/>
    <property type="match status" value="1"/>
</dbReference>
<name>A0A1G4IJL5_TRYEQ</name>
<feature type="domain" description="START" evidence="2">
    <location>
        <begin position="120"/>
        <end position="236"/>
    </location>
</feature>
<evidence type="ECO:0000256" key="1">
    <source>
        <dbReference type="SAM" id="MobiDB-lite"/>
    </source>
</evidence>
<dbReference type="Gene3D" id="3.30.530.20">
    <property type="match status" value="1"/>
</dbReference>
<gene>
    <name evidence="3" type="ORF">TEOVI_000412900</name>
</gene>
<comment type="caution">
    <text evidence="3">The sequence shown here is derived from an EMBL/GenBank/DDBJ whole genome shotgun (WGS) entry which is preliminary data.</text>
</comment>
<dbReference type="AlphaFoldDB" id="A0A1G4IJL5"/>
<feature type="region of interest" description="Disordered" evidence="1">
    <location>
        <begin position="269"/>
        <end position="294"/>
    </location>
</feature>
<organism evidence="3 4">
    <name type="scientific">Trypanosoma equiperdum</name>
    <dbReference type="NCBI Taxonomy" id="5694"/>
    <lineage>
        <taxon>Eukaryota</taxon>
        <taxon>Discoba</taxon>
        <taxon>Euglenozoa</taxon>
        <taxon>Kinetoplastea</taxon>
        <taxon>Metakinetoplastina</taxon>
        <taxon>Trypanosomatida</taxon>
        <taxon>Trypanosomatidae</taxon>
        <taxon>Trypanosoma</taxon>
    </lineage>
</organism>
<dbReference type="InterPro" id="IPR051213">
    <property type="entry name" value="START_lipid_transfer"/>
</dbReference>
<protein>
    <submittedName>
        <fullName evidence="3">START domain containing protein, putative</fullName>
    </submittedName>
</protein>
<dbReference type="InterPro" id="IPR023393">
    <property type="entry name" value="START-like_dom_sf"/>
</dbReference>
<dbReference type="PANTHER" id="PTHR19308:SF55">
    <property type="entry name" value="START DOMAIN-CONTAINING PROTEIN"/>
    <property type="match status" value="1"/>
</dbReference>
<dbReference type="InterPro" id="IPR002913">
    <property type="entry name" value="START_lipid-bd_dom"/>
</dbReference>
<reference evidence="3" key="1">
    <citation type="submission" date="2016-09" db="EMBL/GenBank/DDBJ databases">
        <authorList>
            <person name="Hebert L."/>
            <person name="Moumen B."/>
        </authorList>
    </citation>
    <scope>NUCLEOTIDE SEQUENCE [LARGE SCALE GENOMIC DNA]</scope>
    <source>
        <strain evidence="3">OVI</strain>
    </source>
</reference>
<dbReference type="SUPFAM" id="SSF55961">
    <property type="entry name" value="Bet v1-like"/>
    <property type="match status" value="1"/>
</dbReference>
<dbReference type="Proteomes" id="UP000195570">
    <property type="component" value="Unassembled WGS sequence"/>
</dbReference>
<dbReference type="RefSeq" id="XP_067083032.1">
    <property type="nucleotide sequence ID" value="XM_067226931.1"/>
</dbReference>
<dbReference type="VEuPathDB" id="TriTrypDB:TEOVI_000412900"/>
<dbReference type="CDD" id="cd00177">
    <property type="entry name" value="START"/>
    <property type="match status" value="1"/>
</dbReference>
<evidence type="ECO:0000313" key="3">
    <source>
        <dbReference type="EMBL" id="SCU72552.1"/>
    </source>
</evidence>